<keyword evidence="3" id="KW-0067">ATP-binding</keyword>
<dbReference type="InterPro" id="IPR036890">
    <property type="entry name" value="HATPase_C_sf"/>
</dbReference>
<dbReference type="EMBL" id="VCKW01000113">
    <property type="protein sequence ID" value="TMQ95895.1"/>
    <property type="molecule type" value="Genomic_DNA"/>
</dbReference>
<dbReference type="SUPFAM" id="SSF55874">
    <property type="entry name" value="ATPase domain of HSP90 chaperone/DNA topoisomerase II/histidine kinase"/>
    <property type="match status" value="1"/>
</dbReference>
<protein>
    <submittedName>
        <fullName evidence="3">ATP-binding protein</fullName>
    </submittedName>
</protein>
<reference evidence="3 4" key="1">
    <citation type="submission" date="2019-05" db="EMBL/GenBank/DDBJ databases">
        <title>Draft genome sequence of Actinomadura sp. 14C53.</title>
        <authorList>
            <person name="Saricaoglu S."/>
            <person name="Isik K."/>
        </authorList>
    </citation>
    <scope>NUCLEOTIDE SEQUENCE [LARGE SCALE GENOMIC DNA]</scope>
    <source>
        <strain evidence="3 4">14C53</strain>
    </source>
</reference>
<feature type="domain" description="Histidine kinase/HSP90-like ATPase" evidence="2">
    <location>
        <begin position="104"/>
        <end position="217"/>
    </location>
</feature>
<organism evidence="3 4">
    <name type="scientific">Actinomadura soli</name>
    <dbReference type="NCBI Taxonomy" id="2508997"/>
    <lineage>
        <taxon>Bacteria</taxon>
        <taxon>Bacillati</taxon>
        <taxon>Actinomycetota</taxon>
        <taxon>Actinomycetes</taxon>
        <taxon>Streptosporangiales</taxon>
        <taxon>Thermomonosporaceae</taxon>
        <taxon>Actinomadura</taxon>
    </lineage>
</organism>
<accession>A0A5C4J9L4</accession>
<comment type="caution">
    <text evidence="3">The sequence shown here is derived from an EMBL/GenBank/DDBJ whole genome shotgun (WGS) entry which is preliminary data.</text>
</comment>
<keyword evidence="4" id="KW-1185">Reference proteome</keyword>
<evidence type="ECO:0000313" key="3">
    <source>
        <dbReference type="EMBL" id="TMQ95895.1"/>
    </source>
</evidence>
<dbReference type="InterPro" id="IPR050267">
    <property type="entry name" value="Anti-sigma-factor_SerPK"/>
</dbReference>
<evidence type="ECO:0000313" key="4">
    <source>
        <dbReference type="Proteomes" id="UP000309174"/>
    </source>
</evidence>
<dbReference type="CDD" id="cd16936">
    <property type="entry name" value="HATPase_RsbW-like"/>
    <property type="match status" value="1"/>
</dbReference>
<sequence length="231" mass="25388">MRQSVCCFTPTSTERFSSRSGPHRQRLPRTNRMRKVHFLQAEEHMFAYSPTRRREANAAMNASEAWSGTPVLVPAPAPSLELGIPSAWNNGKSCGRLIGEIDLAATPAAVRLARSYVRELVGQHFGADRTELGDLELLTSEAMTNSVLHARPRPDGTITLSVMHLDRYVRVEVTDGGAAPGQPRAPKEPLPVHGRGLLLMKALATDFGTHRSKNGATFWFGVGVREGWRLP</sequence>
<dbReference type="PANTHER" id="PTHR35526">
    <property type="entry name" value="ANTI-SIGMA-F FACTOR RSBW-RELATED"/>
    <property type="match status" value="1"/>
</dbReference>
<keyword evidence="1" id="KW-0808">Transferase</keyword>
<dbReference type="Pfam" id="PF13581">
    <property type="entry name" value="HATPase_c_2"/>
    <property type="match status" value="1"/>
</dbReference>
<proteinExistence type="predicted"/>
<dbReference type="AlphaFoldDB" id="A0A5C4J9L4"/>
<keyword evidence="1" id="KW-0418">Kinase</keyword>
<name>A0A5C4J9L4_9ACTN</name>
<dbReference type="OrthoDB" id="4170987at2"/>
<keyword evidence="1" id="KW-0723">Serine/threonine-protein kinase</keyword>
<gene>
    <name evidence="3" type="ORF">ETD83_21900</name>
</gene>
<dbReference type="GO" id="GO:0005524">
    <property type="term" value="F:ATP binding"/>
    <property type="evidence" value="ECO:0007669"/>
    <property type="project" value="UniProtKB-KW"/>
</dbReference>
<evidence type="ECO:0000256" key="1">
    <source>
        <dbReference type="ARBA" id="ARBA00022527"/>
    </source>
</evidence>
<dbReference type="Gene3D" id="3.30.565.10">
    <property type="entry name" value="Histidine kinase-like ATPase, C-terminal domain"/>
    <property type="match status" value="1"/>
</dbReference>
<dbReference type="InterPro" id="IPR003594">
    <property type="entry name" value="HATPase_dom"/>
</dbReference>
<dbReference type="Proteomes" id="UP000309174">
    <property type="component" value="Unassembled WGS sequence"/>
</dbReference>
<dbReference type="PANTHER" id="PTHR35526:SF3">
    <property type="entry name" value="ANTI-SIGMA-F FACTOR RSBW"/>
    <property type="match status" value="1"/>
</dbReference>
<keyword evidence="3" id="KW-0547">Nucleotide-binding</keyword>
<evidence type="ECO:0000259" key="2">
    <source>
        <dbReference type="Pfam" id="PF13581"/>
    </source>
</evidence>
<dbReference type="GO" id="GO:0004674">
    <property type="term" value="F:protein serine/threonine kinase activity"/>
    <property type="evidence" value="ECO:0007669"/>
    <property type="project" value="UniProtKB-KW"/>
</dbReference>